<name>A0A0H4WPA2_9BACT</name>
<evidence type="ECO:0000313" key="2">
    <source>
        <dbReference type="Proteomes" id="UP000009026"/>
    </source>
</evidence>
<dbReference type="EMBL" id="CP012109">
    <property type="protein sequence ID" value="AKQ64584.1"/>
    <property type="molecule type" value="Genomic_DNA"/>
</dbReference>
<dbReference type="RefSeq" id="WP_226994229.1">
    <property type="nucleotide sequence ID" value="NZ_CP012109.1"/>
</dbReference>
<keyword evidence="2" id="KW-1185">Reference proteome</keyword>
<organism evidence="1 2">
    <name type="scientific">Pseudomyxococcus hansupus</name>
    <dbReference type="NCBI Taxonomy" id="1297742"/>
    <lineage>
        <taxon>Bacteria</taxon>
        <taxon>Pseudomonadati</taxon>
        <taxon>Myxococcota</taxon>
        <taxon>Myxococcia</taxon>
        <taxon>Myxococcales</taxon>
        <taxon>Cystobacterineae</taxon>
        <taxon>Myxococcaceae</taxon>
        <taxon>Pseudomyxococcus</taxon>
    </lineage>
</organism>
<dbReference type="KEGG" id="mym:A176_001496"/>
<dbReference type="PATRIC" id="fig|1297742.4.peg.1514"/>
<reference evidence="1 2" key="1">
    <citation type="journal article" date="2016" name="PLoS ONE">
        <title>Complete Genome Sequence and Comparative Genomics of a Novel Myxobacterium Myxococcus hansupus.</title>
        <authorList>
            <person name="Sharma G."/>
            <person name="Narwani T."/>
            <person name="Subramanian S."/>
        </authorList>
    </citation>
    <scope>NUCLEOTIDE SEQUENCE [LARGE SCALE GENOMIC DNA]</scope>
    <source>
        <strain evidence="2">mixupus</strain>
    </source>
</reference>
<proteinExistence type="predicted"/>
<gene>
    <name evidence="1" type="ORF">A176_001496</name>
</gene>
<dbReference type="Gene3D" id="2.170.150.70">
    <property type="match status" value="1"/>
</dbReference>
<dbReference type="eggNOG" id="COG3791">
    <property type="taxonomic scope" value="Bacteria"/>
</dbReference>
<dbReference type="AlphaFoldDB" id="A0A0H4WPA2"/>
<protein>
    <submittedName>
        <fullName evidence="1">Uncharacterized protein</fullName>
    </submittedName>
</protein>
<dbReference type="Proteomes" id="UP000009026">
    <property type="component" value="Chromosome"/>
</dbReference>
<accession>A0A0H4WPA2</accession>
<sequence>MGDSPNFRKFCKRCGVQCFGGGFVQALGGEFATVNVGCMEGVDVALHSIQYWDGYNNNWAAGTRPQPWPRQHA</sequence>
<evidence type="ECO:0000313" key="1">
    <source>
        <dbReference type="EMBL" id="AKQ64584.1"/>
    </source>
</evidence>